<reference evidence="3" key="1">
    <citation type="submission" date="2022-11" db="EMBL/GenBank/DDBJ databases">
        <authorList>
            <person name="Petersen C."/>
        </authorList>
    </citation>
    <scope>NUCLEOTIDE SEQUENCE</scope>
    <source>
        <strain evidence="3">IBT 30069</strain>
    </source>
</reference>
<sequence length="587" mass="62288">MRSPGFSCLLSFLPTLVVAAAISSDNVAFRTRNAPGTTDEDTFNALRRALNKASLQSRDTDTVYKMNTTSFGKTWSDATLYSGGDSTDLNVVTEVICSTCYVTGSVRGELTFADGFNFTEAVGGIEGEIKTTAHEAVEILEDYVDGLAEEVVNAIKSQDDDVVWPTPDINFNIDNITSFKDAHIHLEFDDLELYLGIDTKLPGYSHTINLYTSETPAGFSLLNEDVQVGVILSIDLILIADAEIDIESGIHVKLEYGVTFDLDMFETDLSSVTIPGGQYEFLPITIETKGGYLRAVLRLKASVGFEVSLDVPAVVSDVFDDFSVGVEADIFAYIADVRMALNDTATDETSDCNLQAGLEYTFAVGAGAGATVAADSHSWGPDAFTTVPVWCTTSSACAESKATSTAATSAQITARADSNDGASTTTASMKETYTIIQCNSTGVVDCPASLQSTSTTVATVTSVLTVQSGSTITPTNTYSSVTSTITFGSNAARLGASSGTPTPYSHSSRGGSDHKKLIIGLCVGLGVPLLAAFIIGATCFYRRKKYSAVPLEPSTARQESVSAPYDPYEMQMKANVSRKPVASLSSE</sequence>
<keyword evidence="1" id="KW-1133">Transmembrane helix</keyword>
<organism evidence="3 4">
    <name type="scientific">Penicillium angulare</name>
    <dbReference type="NCBI Taxonomy" id="116970"/>
    <lineage>
        <taxon>Eukaryota</taxon>
        <taxon>Fungi</taxon>
        <taxon>Dikarya</taxon>
        <taxon>Ascomycota</taxon>
        <taxon>Pezizomycotina</taxon>
        <taxon>Eurotiomycetes</taxon>
        <taxon>Eurotiomycetidae</taxon>
        <taxon>Eurotiales</taxon>
        <taxon>Aspergillaceae</taxon>
        <taxon>Penicillium</taxon>
    </lineage>
</organism>
<dbReference type="AlphaFoldDB" id="A0A9W9EVG8"/>
<name>A0A9W9EVG8_9EURO</name>
<feature type="transmembrane region" description="Helical" evidence="1">
    <location>
        <begin position="517"/>
        <end position="541"/>
    </location>
</feature>
<reference evidence="3" key="2">
    <citation type="journal article" date="2023" name="IMA Fungus">
        <title>Comparative genomic study of the Penicillium genus elucidates a diverse pangenome and 15 lateral gene transfer events.</title>
        <authorList>
            <person name="Petersen C."/>
            <person name="Sorensen T."/>
            <person name="Nielsen M.R."/>
            <person name="Sondergaard T.E."/>
            <person name="Sorensen J.L."/>
            <person name="Fitzpatrick D.A."/>
            <person name="Frisvad J.C."/>
            <person name="Nielsen K.L."/>
        </authorList>
    </citation>
    <scope>NUCLEOTIDE SEQUENCE</scope>
    <source>
        <strain evidence="3">IBT 30069</strain>
    </source>
</reference>
<keyword evidence="4" id="KW-1185">Reference proteome</keyword>
<dbReference type="EMBL" id="JAPQKH010000007">
    <property type="protein sequence ID" value="KAJ5088732.1"/>
    <property type="molecule type" value="Genomic_DNA"/>
</dbReference>
<keyword evidence="2" id="KW-0732">Signal</keyword>
<accession>A0A9W9EVG8</accession>
<feature type="signal peptide" evidence="2">
    <location>
        <begin position="1"/>
        <end position="19"/>
    </location>
</feature>
<proteinExistence type="predicted"/>
<evidence type="ECO:0000313" key="3">
    <source>
        <dbReference type="EMBL" id="KAJ5088732.1"/>
    </source>
</evidence>
<evidence type="ECO:0000256" key="1">
    <source>
        <dbReference type="SAM" id="Phobius"/>
    </source>
</evidence>
<evidence type="ECO:0000256" key="2">
    <source>
        <dbReference type="SAM" id="SignalP"/>
    </source>
</evidence>
<evidence type="ECO:0000313" key="4">
    <source>
        <dbReference type="Proteomes" id="UP001149165"/>
    </source>
</evidence>
<dbReference type="OrthoDB" id="4733706at2759"/>
<comment type="caution">
    <text evidence="3">The sequence shown here is derived from an EMBL/GenBank/DDBJ whole genome shotgun (WGS) entry which is preliminary data.</text>
</comment>
<dbReference type="Proteomes" id="UP001149165">
    <property type="component" value="Unassembled WGS sequence"/>
</dbReference>
<feature type="chain" id="PRO_5040979250" description="Mid2 domain-containing protein" evidence="2">
    <location>
        <begin position="20"/>
        <end position="587"/>
    </location>
</feature>
<keyword evidence="1" id="KW-0812">Transmembrane</keyword>
<keyword evidence="1" id="KW-0472">Membrane</keyword>
<gene>
    <name evidence="3" type="ORF">N7456_012348</name>
</gene>
<evidence type="ECO:0008006" key="5">
    <source>
        <dbReference type="Google" id="ProtNLM"/>
    </source>
</evidence>
<protein>
    <recommendedName>
        <fullName evidence="5">Mid2 domain-containing protein</fullName>
    </recommendedName>
</protein>